<reference evidence="1" key="1">
    <citation type="submission" date="2013-11" db="EMBL/GenBank/DDBJ databases">
        <title>The Genome Sequence of Phytophthora parasitica CJ02B3.</title>
        <authorList>
            <consortium name="The Broad Institute Genomics Platform"/>
            <person name="Russ C."/>
            <person name="Tyler B."/>
            <person name="Panabieres F."/>
            <person name="Shan W."/>
            <person name="Tripathy S."/>
            <person name="Grunwald N."/>
            <person name="Machado M."/>
            <person name="Johnson C.S."/>
            <person name="Arredondo F."/>
            <person name="Hong C."/>
            <person name="Coffey M."/>
            <person name="Young S.K."/>
            <person name="Zeng Q."/>
            <person name="Gargeya S."/>
            <person name="Fitzgerald M."/>
            <person name="Abouelleil A."/>
            <person name="Alvarado L."/>
            <person name="Chapman S.B."/>
            <person name="Gainer-Dewar J."/>
            <person name="Goldberg J."/>
            <person name="Griggs A."/>
            <person name="Gujja S."/>
            <person name="Hansen M."/>
            <person name="Howarth C."/>
            <person name="Imamovic A."/>
            <person name="Ireland A."/>
            <person name="Larimer J."/>
            <person name="McCowan C."/>
            <person name="Murphy C."/>
            <person name="Pearson M."/>
            <person name="Poon T.W."/>
            <person name="Priest M."/>
            <person name="Roberts A."/>
            <person name="Saif S."/>
            <person name="Shea T."/>
            <person name="Sykes S."/>
            <person name="Wortman J."/>
            <person name="Nusbaum C."/>
            <person name="Birren B."/>
        </authorList>
    </citation>
    <scope>NUCLEOTIDE SEQUENCE [LARGE SCALE GENOMIC DNA]</scope>
    <source>
        <strain evidence="1">CJ02B3</strain>
    </source>
</reference>
<dbReference type="AlphaFoldDB" id="W2FSX4"/>
<proteinExistence type="predicted"/>
<accession>W2FSX4</accession>
<dbReference type="EMBL" id="KI689204">
    <property type="protein sequence ID" value="ETK73774.1"/>
    <property type="molecule type" value="Genomic_DNA"/>
</dbReference>
<protein>
    <submittedName>
        <fullName evidence="1">Uncharacterized protein</fullName>
    </submittedName>
</protein>
<evidence type="ECO:0000313" key="1">
    <source>
        <dbReference type="EMBL" id="ETK73774.1"/>
    </source>
</evidence>
<gene>
    <name evidence="1" type="ORF">L915_19333</name>
</gene>
<sequence length="65" mass="7394">MLKFIVSAVLSKELPEIIQRVLVEFADTMPEELPDRLPPARTIEHDTVVQPDAQPVSEHRFAIQT</sequence>
<organism evidence="1">
    <name type="scientific">Phytophthora nicotianae</name>
    <name type="common">Potato buckeye rot agent</name>
    <name type="synonym">Phytophthora parasitica</name>
    <dbReference type="NCBI Taxonomy" id="4792"/>
    <lineage>
        <taxon>Eukaryota</taxon>
        <taxon>Sar</taxon>
        <taxon>Stramenopiles</taxon>
        <taxon>Oomycota</taxon>
        <taxon>Peronosporomycetes</taxon>
        <taxon>Peronosporales</taxon>
        <taxon>Peronosporaceae</taxon>
        <taxon>Phytophthora</taxon>
    </lineage>
</organism>
<dbReference type="Proteomes" id="UP000053236">
    <property type="component" value="Unassembled WGS sequence"/>
</dbReference>
<name>W2FSX4_PHYNI</name>